<dbReference type="PANTHER" id="PTHR43200">
    <property type="entry name" value="PHOSPHATASE"/>
    <property type="match status" value="1"/>
</dbReference>
<dbReference type="GO" id="GO:0000103">
    <property type="term" value="P:sulfate assimilation"/>
    <property type="evidence" value="ECO:0007669"/>
    <property type="project" value="TreeGrafter"/>
</dbReference>
<dbReference type="GeneID" id="17353781"/>
<feature type="binding site" evidence="10">
    <location>
        <position position="149"/>
    </location>
    <ligand>
        <name>Mg(2+)</name>
        <dbReference type="ChEBI" id="CHEBI:18420"/>
        <label>1</label>
        <note>catalytic</note>
    </ligand>
</feature>
<dbReference type="Gene3D" id="3.30.540.10">
    <property type="entry name" value="Fructose-1,6-Bisphosphatase, subunit A, domain 1"/>
    <property type="match status" value="1"/>
</dbReference>
<feature type="binding site" evidence="10">
    <location>
        <position position="211"/>
    </location>
    <ligand>
        <name>Mg(2+)</name>
        <dbReference type="ChEBI" id="CHEBI:18420"/>
        <label>1</label>
        <note>catalytic</note>
    </ligand>
</feature>
<dbReference type="Proteomes" id="UP000008141">
    <property type="component" value="Unassembled WGS sequence"/>
</dbReference>
<dbReference type="NCBIfam" id="TIGR01330">
    <property type="entry name" value="bisphos_HAL2"/>
    <property type="match status" value="1"/>
</dbReference>
<dbReference type="KEGG" id="cvr:CHLNCDRAFT_31694"/>
<dbReference type="CDD" id="cd01517">
    <property type="entry name" value="PAP_phosphatase"/>
    <property type="match status" value="1"/>
</dbReference>
<reference evidence="12 13" key="1">
    <citation type="journal article" date="2010" name="Plant Cell">
        <title>The Chlorella variabilis NC64A genome reveals adaptation to photosymbiosis, coevolution with viruses, and cryptic sex.</title>
        <authorList>
            <person name="Blanc G."/>
            <person name="Duncan G."/>
            <person name="Agarkova I."/>
            <person name="Borodovsky M."/>
            <person name="Gurnon J."/>
            <person name="Kuo A."/>
            <person name="Lindquist E."/>
            <person name="Lucas S."/>
            <person name="Pangilinan J."/>
            <person name="Polle J."/>
            <person name="Salamov A."/>
            <person name="Terry A."/>
            <person name="Yamada T."/>
            <person name="Dunigan D.D."/>
            <person name="Grigoriev I.V."/>
            <person name="Claverie J.M."/>
            <person name="Van Etten J.L."/>
        </authorList>
    </citation>
    <scope>NUCLEOTIDE SEQUENCE [LARGE SCALE GENOMIC DNA]</scope>
    <source>
        <strain evidence="12 13">NC64A</strain>
    </source>
</reference>
<organism evidence="13">
    <name type="scientific">Chlorella variabilis</name>
    <name type="common">Green alga</name>
    <dbReference type="NCBI Taxonomy" id="554065"/>
    <lineage>
        <taxon>Eukaryota</taxon>
        <taxon>Viridiplantae</taxon>
        <taxon>Chlorophyta</taxon>
        <taxon>core chlorophytes</taxon>
        <taxon>Trebouxiophyceae</taxon>
        <taxon>Chlorellales</taxon>
        <taxon>Chlorellaceae</taxon>
        <taxon>Chlorella clade</taxon>
        <taxon>Chlorella</taxon>
    </lineage>
</organism>
<dbReference type="AlphaFoldDB" id="E1ZIB9"/>
<comment type="catalytic activity">
    <reaction evidence="9">
        <text>3'-phosphoadenylyl sulfate + H2O = adenosine 5'-phosphosulfate + phosphate</text>
        <dbReference type="Rhea" id="RHEA:77639"/>
        <dbReference type="ChEBI" id="CHEBI:15377"/>
        <dbReference type="ChEBI" id="CHEBI:43474"/>
        <dbReference type="ChEBI" id="CHEBI:58243"/>
        <dbReference type="ChEBI" id="CHEBI:58339"/>
        <dbReference type="EC" id="3.1.3.7"/>
    </reaction>
    <physiologicalReaction direction="left-to-right" evidence="9">
        <dbReference type="Rhea" id="RHEA:77640"/>
    </physiologicalReaction>
</comment>
<evidence type="ECO:0000256" key="5">
    <source>
        <dbReference type="ARBA" id="ARBA00022801"/>
    </source>
</evidence>
<evidence type="ECO:0000256" key="4">
    <source>
        <dbReference type="ARBA" id="ARBA00022723"/>
    </source>
</evidence>
<name>E1ZIB9_CHLVA</name>
<dbReference type="FunCoup" id="E1ZIB9">
    <property type="interactions" value="925"/>
</dbReference>
<accession>E1ZIB9</accession>
<sequence length="439" mass="46514">MSSTLAASRGTHAGGAAQAGLRRGSSVLPVLPWSGSVLKQPKQQQPQQRRTAAAALSGRRQRRAVRAVAAPLAPEVSASEHTVELHAAVEAVRLASRLCQAVQVELKTGEKVEKEDESPVTVADYGAQALVAWSLQHAFPGQPLSMVAEEDAIDLRTAEGAVMLARITALVNEALAVEHPQVAPLTPGEVADLVDSGSSQGGGQGRHWVLDPIDGTRGFVGMRQYAVCLGLLQEGEVVLGVLGCPNLPQYAITADDCDEGQAARSFSDEAVGTMFAASKGQGAYAGPVFGGMPRQRIFCNDILAPGEARYMESFEARHSNHGLAMQIADEIGVELPSLRLDSQAKYGALSRGDASIFMRFPDASYREKIWDHCAGVAIIEEAGAVISDALGNPLDFSQGRFFPDLNGGIVAATPSMHRAIMAAIRKIRGLPPREQQAEQ</sequence>
<keyword evidence="4 10" id="KW-0479">Metal-binding</keyword>
<evidence type="ECO:0000256" key="1">
    <source>
        <dbReference type="ARBA" id="ARBA00001946"/>
    </source>
</evidence>
<evidence type="ECO:0000256" key="2">
    <source>
        <dbReference type="ARBA" id="ARBA00009759"/>
    </source>
</evidence>
<dbReference type="eggNOG" id="KOG1528">
    <property type="taxonomic scope" value="Eukaryota"/>
</dbReference>
<keyword evidence="13" id="KW-1185">Reference proteome</keyword>
<dbReference type="GO" id="GO:0046854">
    <property type="term" value="P:phosphatidylinositol phosphate biosynthetic process"/>
    <property type="evidence" value="ECO:0007669"/>
    <property type="project" value="InterPro"/>
</dbReference>
<dbReference type="STRING" id="554065.E1ZIB9"/>
<dbReference type="InterPro" id="IPR006239">
    <property type="entry name" value="DPNP"/>
</dbReference>
<feature type="binding site" evidence="10">
    <location>
        <position position="213"/>
    </location>
    <ligand>
        <name>Mg(2+)</name>
        <dbReference type="ChEBI" id="CHEBI:18420"/>
        <label>1</label>
        <note>catalytic</note>
    </ligand>
</feature>
<dbReference type="SUPFAM" id="SSF56655">
    <property type="entry name" value="Carbohydrate phosphatase"/>
    <property type="match status" value="1"/>
</dbReference>
<comment type="cofactor">
    <cofactor evidence="1 10">
        <name>Mg(2+)</name>
        <dbReference type="ChEBI" id="CHEBI:18420"/>
    </cofactor>
</comment>
<proteinExistence type="inferred from homology"/>
<dbReference type="GO" id="GO:0046872">
    <property type="term" value="F:metal ion binding"/>
    <property type="evidence" value="ECO:0007669"/>
    <property type="project" value="UniProtKB-KW"/>
</dbReference>
<dbReference type="PANTHER" id="PTHR43200:SF6">
    <property type="entry name" value="3'(2'),5'-BISPHOSPHATE NUCLEOTIDASE"/>
    <property type="match status" value="1"/>
</dbReference>
<comment type="similarity">
    <text evidence="2">Belongs to the inositol monophosphatase superfamily.</text>
</comment>
<gene>
    <name evidence="12" type="ORF">CHLNCDRAFT_31694</name>
</gene>
<evidence type="ECO:0000256" key="6">
    <source>
        <dbReference type="ARBA" id="ARBA00022842"/>
    </source>
</evidence>
<comment type="catalytic activity">
    <reaction evidence="8">
        <text>adenosine 3',5'-bisphosphate + H2O = AMP + phosphate</text>
        <dbReference type="Rhea" id="RHEA:10040"/>
        <dbReference type="ChEBI" id="CHEBI:15377"/>
        <dbReference type="ChEBI" id="CHEBI:43474"/>
        <dbReference type="ChEBI" id="CHEBI:58343"/>
        <dbReference type="ChEBI" id="CHEBI:456215"/>
        <dbReference type="EC" id="3.1.3.7"/>
    </reaction>
    <physiologicalReaction direction="left-to-right" evidence="8">
        <dbReference type="Rhea" id="RHEA:10041"/>
    </physiologicalReaction>
</comment>
<dbReference type="InParanoid" id="E1ZIB9"/>
<feature type="region of interest" description="Disordered" evidence="11">
    <location>
        <begin position="1"/>
        <end position="20"/>
    </location>
</feature>
<evidence type="ECO:0000256" key="3">
    <source>
        <dbReference type="ARBA" id="ARBA00012633"/>
    </source>
</evidence>
<comment type="catalytic activity">
    <reaction evidence="7">
        <text>adenosine 2',5'-bisphosphate + H2O = AMP + phosphate</text>
        <dbReference type="Rhea" id="RHEA:77643"/>
        <dbReference type="ChEBI" id="CHEBI:15377"/>
        <dbReference type="ChEBI" id="CHEBI:43474"/>
        <dbReference type="ChEBI" id="CHEBI:194156"/>
        <dbReference type="ChEBI" id="CHEBI:456215"/>
        <dbReference type="EC" id="3.1.3.7"/>
    </reaction>
    <physiologicalReaction direction="left-to-right" evidence="7">
        <dbReference type="Rhea" id="RHEA:77644"/>
    </physiologicalReaction>
</comment>
<dbReference type="EC" id="3.1.3.7" evidence="3"/>
<keyword evidence="6 10" id="KW-0460">Magnesium</keyword>
<dbReference type="InterPro" id="IPR020550">
    <property type="entry name" value="Inositol_monophosphatase_CS"/>
</dbReference>
<dbReference type="OMA" id="MSSINCF"/>
<evidence type="ECO:0000256" key="7">
    <source>
        <dbReference type="ARBA" id="ARBA00044466"/>
    </source>
</evidence>
<evidence type="ECO:0000256" key="10">
    <source>
        <dbReference type="PIRSR" id="PIRSR600760-2"/>
    </source>
</evidence>
<feature type="binding site" evidence="10">
    <location>
        <position position="214"/>
    </location>
    <ligand>
        <name>Mg(2+)</name>
        <dbReference type="ChEBI" id="CHEBI:18420"/>
        <label>1</label>
        <note>catalytic</note>
    </ligand>
</feature>
<dbReference type="InterPro" id="IPR000760">
    <property type="entry name" value="Inositol_monophosphatase-like"/>
</dbReference>
<evidence type="ECO:0000256" key="9">
    <source>
        <dbReference type="ARBA" id="ARBA00044484"/>
    </source>
</evidence>
<evidence type="ECO:0000256" key="11">
    <source>
        <dbReference type="SAM" id="MobiDB-lite"/>
    </source>
</evidence>
<keyword evidence="5" id="KW-0378">Hydrolase</keyword>
<evidence type="ECO:0000313" key="12">
    <source>
        <dbReference type="EMBL" id="EFN54129.1"/>
    </source>
</evidence>
<dbReference type="Gene3D" id="3.40.190.80">
    <property type="match status" value="1"/>
</dbReference>
<evidence type="ECO:0000313" key="13">
    <source>
        <dbReference type="Proteomes" id="UP000008141"/>
    </source>
</evidence>
<protein>
    <recommendedName>
        <fullName evidence="3">3'(2'),5'-bisphosphate nucleotidase</fullName>
        <ecNumber evidence="3">3.1.3.7</ecNumber>
    </recommendedName>
</protein>
<dbReference type="EMBL" id="GL433848">
    <property type="protein sequence ID" value="EFN54129.1"/>
    <property type="molecule type" value="Genomic_DNA"/>
</dbReference>
<dbReference type="GO" id="GO:0008441">
    <property type="term" value="F:3'(2'),5'-bisphosphate nucleotidase activity"/>
    <property type="evidence" value="ECO:0007669"/>
    <property type="project" value="UniProtKB-EC"/>
</dbReference>
<evidence type="ECO:0000256" key="8">
    <source>
        <dbReference type="ARBA" id="ARBA00044479"/>
    </source>
</evidence>
<dbReference type="OrthoDB" id="411145at2759"/>
<dbReference type="InterPro" id="IPR051090">
    <property type="entry name" value="Inositol_monoP_superfamily"/>
</dbReference>
<feature type="binding site" evidence="10">
    <location>
        <position position="371"/>
    </location>
    <ligand>
        <name>Mg(2+)</name>
        <dbReference type="ChEBI" id="CHEBI:18420"/>
        <label>1</label>
        <note>catalytic</note>
    </ligand>
</feature>
<dbReference type="PROSITE" id="PS00630">
    <property type="entry name" value="IMP_2"/>
    <property type="match status" value="1"/>
</dbReference>
<dbReference type="Pfam" id="PF00459">
    <property type="entry name" value="Inositol_P"/>
    <property type="match status" value="1"/>
</dbReference>
<dbReference type="RefSeq" id="XP_005846231.1">
    <property type="nucleotide sequence ID" value="XM_005846169.1"/>
</dbReference>